<feature type="chain" id="PRO_5037803193" description="DUF4348 domain-containing protein" evidence="1">
    <location>
        <begin position="23"/>
        <end position="157"/>
    </location>
</feature>
<name>A0A923HYD7_9BURK</name>
<evidence type="ECO:0000313" key="3">
    <source>
        <dbReference type="Proteomes" id="UP000612361"/>
    </source>
</evidence>
<dbReference type="Proteomes" id="UP000612361">
    <property type="component" value="Unassembled WGS sequence"/>
</dbReference>
<feature type="signal peptide" evidence="1">
    <location>
        <begin position="1"/>
        <end position="22"/>
    </location>
</feature>
<reference evidence="2" key="1">
    <citation type="submission" date="2020-08" db="EMBL/GenBank/DDBJ databases">
        <title>Novel species isolated from subtropical streams in China.</title>
        <authorList>
            <person name="Lu H."/>
        </authorList>
    </citation>
    <scope>NUCLEOTIDE SEQUENCE</scope>
    <source>
        <strain evidence="2">CY7W</strain>
    </source>
</reference>
<accession>A0A923HYD7</accession>
<comment type="caution">
    <text evidence="2">The sequence shown here is derived from an EMBL/GenBank/DDBJ whole genome shotgun (WGS) entry which is preliminary data.</text>
</comment>
<evidence type="ECO:0008006" key="4">
    <source>
        <dbReference type="Google" id="ProtNLM"/>
    </source>
</evidence>
<keyword evidence="1" id="KW-0732">Signal</keyword>
<organism evidence="2 3">
    <name type="scientific">Undibacterium rugosum</name>
    <dbReference type="NCBI Taxonomy" id="2762291"/>
    <lineage>
        <taxon>Bacteria</taxon>
        <taxon>Pseudomonadati</taxon>
        <taxon>Pseudomonadota</taxon>
        <taxon>Betaproteobacteria</taxon>
        <taxon>Burkholderiales</taxon>
        <taxon>Oxalobacteraceae</taxon>
        <taxon>Undibacterium</taxon>
    </lineage>
</organism>
<evidence type="ECO:0000313" key="2">
    <source>
        <dbReference type="EMBL" id="MBC3934246.1"/>
    </source>
</evidence>
<dbReference type="EMBL" id="JACOGG010000002">
    <property type="protein sequence ID" value="MBC3934246.1"/>
    <property type="molecule type" value="Genomic_DNA"/>
</dbReference>
<evidence type="ECO:0000256" key="1">
    <source>
        <dbReference type="SAM" id="SignalP"/>
    </source>
</evidence>
<dbReference type="RefSeq" id="WP_186879869.1">
    <property type="nucleotide sequence ID" value="NZ_JACOGG010000002.1"/>
</dbReference>
<gene>
    <name evidence="2" type="ORF">H8K47_02620</name>
</gene>
<dbReference type="AlphaFoldDB" id="A0A923HYD7"/>
<proteinExistence type="predicted"/>
<protein>
    <recommendedName>
        <fullName evidence="4">DUF4348 domain-containing protein</fullName>
    </recommendedName>
</protein>
<keyword evidence="3" id="KW-1185">Reference proteome</keyword>
<sequence length="157" mass="18645">MKILCQLVIVTLLQCFPGHLLADNGGWDLSFLKEDPYRKGKQRVDLSELNNKDEVAIVRDAINPIMQFFYSLTQKEFRKETLELRTTENGRRVLRYPPMQNEMNRYGFSKIWKWSVMDANTIQLSAELNTLLRDKRAIDENFIFIKVDGQWKFDRHE</sequence>